<keyword evidence="3" id="KW-0808">Transferase</keyword>
<organism evidence="3 4">
    <name type="scientific">Vibrio scophthalmi</name>
    <dbReference type="NCBI Taxonomy" id="45658"/>
    <lineage>
        <taxon>Bacteria</taxon>
        <taxon>Pseudomonadati</taxon>
        <taxon>Pseudomonadota</taxon>
        <taxon>Gammaproteobacteria</taxon>
        <taxon>Vibrionales</taxon>
        <taxon>Vibrionaceae</taxon>
        <taxon>Vibrio</taxon>
    </lineage>
</organism>
<evidence type="ECO:0000259" key="2">
    <source>
        <dbReference type="PROSITE" id="PS50878"/>
    </source>
</evidence>
<feature type="domain" description="Reverse transcriptase" evidence="2">
    <location>
        <begin position="93"/>
        <end position="322"/>
    </location>
</feature>
<dbReference type="PROSITE" id="PS50878">
    <property type="entry name" value="RT_POL"/>
    <property type="match status" value="1"/>
</dbReference>
<accession>A0A1E3WLE8</accession>
<dbReference type="InterPro" id="IPR043502">
    <property type="entry name" value="DNA/RNA_pol_sf"/>
</dbReference>
<dbReference type="InterPro" id="IPR030931">
    <property type="entry name" value="Group_II_RT_mat"/>
</dbReference>
<dbReference type="GO" id="GO:0003964">
    <property type="term" value="F:RNA-directed DNA polymerase activity"/>
    <property type="evidence" value="ECO:0007669"/>
    <property type="project" value="UniProtKB-KW"/>
</dbReference>
<dbReference type="EMBL" id="MDCJ01000002">
    <property type="protein sequence ID" value="ODS10600.1"/>
    <property type="molecule type" value="Genomic_DNA"/>
</dbReference>
<dbReference type="PATRIC" id="fig|45658.8.peg.849"/>
<keyword evidence="3" id="KW-0548">Nucleotidyltransferase</keyword>
<dbReference type="PANTHER" id="PTHR34047:SF8">
    <property type="entry name" value="PROTEIN YKFC"/>
    <property type="match status" value="1"/>
</dbReference>
<evidence type="ECO:0000313" key="3">
    <source>
        <dbReference type="EMBL" id="ODS10600.1"/>
    </source>
</evidence>
<comment type="caution">
    <text evidence="3">The sequence shown here is derived from an EMBL/GenBank/DDBJ whole genome shotgun (WGS) entry which is preliminary data.</text>
</comment>
<comment type="similarity">
    <text evidence="1">Belongs to the bacterial reverse transcriptase family.</text>
</comment>
<dbReference type="NCBIfam" id="TIGR04416">
    <property type="entry name" value="group_II_RT_mat"/>
    <property type="match status" value="1"/>
</dbReference>
<protein>
    <submittedName>
        <fullName evidence="3">RNA-directed DNA polymerase</fullName>
        <ecNumber evidence="3">2.7.7.49</ecNumber>
    </submittedName>
</protein>
<gene>
    <name evidence="3" type="ORF">VSF3289_00859</name>
</gene>
<dbReference type="Pfam" id="PF00078">
    <property type="entry name" value="RVT_1"/>
    <property type="match status" value="1"/>
</dbReference>
<name>A0A1E3WLE8_9VIBR</name>
<dbReference type="Pfam" id="PF08388">
    <property type="entry name" value="GIIM"/>
    <property type="match status" value="1"/>
</dbReference>
<dbReference type="Proteomes" id="UP000095131">
    <property type="component" value="Unassembled WGS sequence"/>
</dbReference>
<dbReference type="InterPro" id="IPR025960">
    <property type="entry name" value="RVT_N"/>
</dbReference>
<dbReference type="PANTHER" id="PTHR34047">
    <property type="entry name" value="NUCLEAR INTRON MATURASE 1, MITOCHONDRIAL-RELATED"/>
    <property type="match status" value="1"/>
</dbReference>
<dbReference type="SUPFAM" id="SSF56672">
    <property type="entry name" value="DNA/RNA polymerases"/>
    <property type="match status" value="1"/>
</dbReference>
<dbReference type="InterPro" id="IPR013597">
    <property type="entry name" value="Mat_intron_G2"/>
</dbReference>
<reference evidence="3 4" key="1">
    <citation type="submission" date="2016-08" db="EMBL/GenBank/DDBJ databases">
        <title>Genome sequencing of Vibrio scophthalmi strain FP3289, an isolated from Paralichthys olivaceus.</title>
        <authorList>
            <person name="Han H.-J."/>
        </authorList>
    </citation>
    <scope>NUCLEOTIDE SEQUENCE [LARGE SCALE GENOMIC DNA]</scope>
    <source>
        <strain evidence="3 4">FP3289</strain>
    </source>
</reference>
<dbReference type="AlphaFoldDB" id="A0A1E3WLE8"/>
<keyword evidence="3" id="KW-0695">RNA-directed DNA polymerase</keyword>
<dbReference type="RefSeq" id="WP_069446199.1">
    <property type="nucleotide sequence ID" value="NZ_MDCJ01000002.1"/>
</dbReference>
<dbReference type="OrthoDB" id="9793236at2"/>
<sequence>MVASIEVSASPIDTQWKAINWTAMEQHVLKLQMRIAKATREGKRSKAKALQWILTHSRAAKLLAVKRVSQNKGSKTPGIDGIIWNTDARCMVAVNQLSRKGYNAKPLRRIYIPKKNGKLRLLGIPCMIDRAQQALYFLALEPVSETVVDLNSYGFRPNRSTADAIAQCFKCLCQKNSSRWILEGDIKACFDKIGHQWLIDNIQTDKRMLKQWLGCGFIDKGMFYNTAEGTPQGGIISPTLMLLTLAGLEKLVKSIACKTGERVNFIGYADDFVITGSSQEVLDNEIKPQLIGFLKERGLTLSEEKTHITHIDDGFDFLGFNLRKYKGKLLIKPSKSNVLSFLSNLRELIKKHATIPVNDLIKILNPKLRGWANYYRHCVAKRTFDYVSHQLFWLLWRWAVRRHPTKSKDWVRRKYYMNRTGGWQFHGWQKIANMDCHFNLVQIAQTPIKRHVKIISKATPYDPFYEPYLKERKPKKLGRNSWFDPVLAAL</sequence>
<evidence type="ECO:0000313" key="4">
    <source>
        <dbReference type="Proteomes" id="UP000095131"/>
    </source>
</evidence>
<evidence type="ECO:0000256" key="1">
    <source>
        <dbReference type="ARBA" id="ARBA00034120"/>
    </source>
</evidence>
<dbReference type="EC" id="2.7.7.49" evidence="3"/>
<dbReference type="CDD" id="cd01651">
    <property type="entry name" value="RT_G2_intron"/>
    <property type="match status" value="1"/>
</dbReference>
<dbReference type="Pfam" id="PF13655">
    <property type="entry name" value="RVT_N"/>
    <property type="match status" value="1"/>
</dbReference>
<dbReference type="InterPro" id="IPR051083">
    <property type="entry name" value="GrpII_Intron_Splice-Mob/Def"/>
</dbReference>
<proteinExistence type="inferred from homology"/>
<dbReference type="InterPro" id="IPR000477">
    <property type="entry name" value="RT_dom"/>
</dbReference>